<dbReference type="STRING" id="75743.A0A401QCT9"/>
<gene>
    <name evidence="5" type="ORF">scyTo_0023986</name>
</gene>
<dbReference type="GO" id="GO:0006364">
    <property type="term" value="P:rRNA processing"/>
    <property type="evidence" value="ECO:0007669"/>
    <property type="project" value="TreeGrafter"/>
</dbReference>
<comment type="caution">
    <text evidence="5">The sequence shown here is derived from an EMBL/GenBank/DDBJ whole genome shotgun (WGS) entry which is preliminary data.</text>
</comment>
<comment type="subcellular location">
    <subcellularLocation>
        <location evidence="1">Nucleus</location>
    </subcellularLocation>
</comment>
<evidence type="ECO:0000256" key="3">
    <source>
        <dbReference type="ARBA" id="ARBA00023242"/>
    </source>
</evidence>
<dbReference type="OrthoDB" id="20900at2759"/>
<dbReference type="InterPro" id="IPR012583">
    <property type="entry name" value="RIX1_N"/>
</dbReference>
<reference evidence="5 6" key="1">
    <citation type="journal article" date="2018" name="Nat. Ecol. Evol.">
        <title>Shark genomes provide insights into elasmobranch evolution and the origin of vertebrates.</title>
        <authorList>
            <person name="Hara Y"/>
            <person name="Yamaguchi K"/>
            <person name="Onimaru K"/>
            <person name="Kadota M"/>
            <person name="Koyanagi M"/>
            <person name="Keeley SD"/>
            <person name="Tatsumi K"/>
            <person name="Tanaka K"/>
            <person name="Motone F"/>
            <person name="Kageyama Y"/>
            <person name="Nozu R"/>
            <person name="Adachi N"/>
            <person name="Nishimura O"/>
            <person name="Nakagawa R"/>
            <person name="Tanegashima C"/>
            <person name="Kiyatake I"/>
            <person name="Matsumoto R"/>
            <person name="Murakumo K"/>
            <person name="Nishida K"/>
            <person name="Terakita A"/>
            <person name="Kuratani S"/>
            <person name="Sato K"/>
            <person name="Hyodo S Kuraku.S."/>
        </authorList>
    </citation>
    <scope>NUCLEOTIDE SEQUENCE [LARGE SCALE GENOMIC DNA]</scope>
</reference>
<evidence type="ECO:0000259" key="4">
    <source>
        <dbReference type="Pfam" id="PF08167"/>
    </source>
</evidence>
<dbReference type="PANTHER" id="PTHR34105">
    <property type="entry name" value="PROLINE-, GLUTAMIC ACID- AND LEUCINE-RICH PROTEIN 1"/>
    <property type="match status" value="1"/>
</dbReference>
<evidence type="ECO:0000313" key="5">
    <source>
        <dbReference type="EMBL" id="GCB83199.1"/>
    </source>
</evidence>
<accession>A0A401QCT9</accession>
<dbReference type="EMBL" id="BFAA01037050">
    <property type="protein sequence ID" value="GCB83199.1"/>
    <property type="molecule type" value="Genomic_DNA"/>
</dbReference>
<dbReference type="PANTHER" id="PTHR34105:SF1">
    <property type="entry name" value="PROLINE-, GLUTAMIC ACID- AND LEUCINE-RICH PROTEIN 1"/>
    <property type="match status" value="1"/>
</dbReference>
<evidence type="ECO:0000256" key="2">
    <source>
        <dbReference type="ARBA" id="ARBA00010511"/>
    </source>
</evidence>
<dbReference type="Proteomes" id="UP000288216">
    <property type="component" value="Unassembled WGS sequence"/>
</dbReference>
<evidence type="ECO:0000313" key="6">
    <source>
        <dbReference type="Proteomes" id="UP000288216"/>
    </source>
</evidence>
<organism evidence="5 6">
    <name type="scientific">Scyliorhinus torazame</name>
    <name type="common">Cloudy catshark</name>
    <name type="synonym">Catulus torazame</name>
    <dbReference type="NCBI Taxonomy" id="75743"/>
    <lineage>
        <taxon>Eukaryota</taxon>
        <taxon>Metazoa</taxon>
        <taxon>Chordata</taxon>
        <taxon>Craniata</taxon>
        <taxon>Vertebrata</taxon>
        <taxon>Chondrichthyes</taxon>
        <taxon>Elasmobranchii</taxon>
        <taxon>Galeomorphii</taxon>
        <taxon>Galeoidea</taxon>
        <taxon>Carcharhiniformes</taxon>
        <taxon>Scyliorhinidae</taxon>
        <taxon>Scyliorhinus</taxon>
    </lineage>
</organism>
<dbReference type="GO" id="GO:0005634">
    <property type="term" value="C:nucleus"/>
    <property type="evidence" value="ECO:0007669"/>
    <property type="project" value="UniProtKB-SubCell"/>
</dbReference>
<comment type="similarity">
    <text evidence="2">Belongs to the RIX1/PELP1 family.</text>
</comment>
<proteinExistence type="inferred from homology"/>
<dbReference type="Pfam" id="PF08167">
    <property type="entry name" value="RIX1"/>
    <property type="match status" value="1"/>
</dbReference>
<name>A0A401QCT9_SCYTO</name>
<feature type="non-terminal residue" evidence="5">
    <location>
        <position position="1"/>
    </location>
</feature>
<evidence type="ECO:0000256" key="1">
    <source>
        <dbReference type="ARBA" id="ARBA00004123"/>
    </source>
</evidence>
<keyword evidence="3" id="KW-0539">Nucleus</keyword>
<protein>
    <recommendedName>
        <fullName evidence="4">Pre-rRNA-processing protein RIX1 N-terminal domain-containing protein</fullName>
    </recommendedName>
</protein>
<feature type="domain" description="Pre-rRNA-processing protein RIX1 N-terminal" evidence="4">
    <location>
        <begin position="18"/>
        <end position="109"/>
    </location>
</feature>
<dbReference type="AlphaFoldDB" id="A0A401QCT9"/>
<sequence>QNLSDLGGLIGISNSNLRSVKTRFEGVCLLALLVADSPTDTFQDQCISWLRTVQHTIQSQDPQTTIEVAIWALRDLLKYSAQLPELAREVAMNHIPTIVTSLLGLKPEVSPRLQHKQSPFFLIKGLRHETGSRVRFGSRESL</sequence>
<keyword evidence="6" id="KW-1185">Reference proteome</keyword>